<sequence>MAAEWRFRELERRLAEVERALADLSNAAPAAVPGFPTITKTKSKLMDDDDNRSSDMSVDEMFGTAVFMPSGDEVRGGVTTMGPCYEIQQSIWDACLVVGLPIISHWDSAIIVVLTLMNIVAQVGFVYIVKQYMSESILGHEQLQELVRFRTNIAHDVKYADLGTGRSLARQVCGLDEQLPWASTQFTAVDNLQNYAKTGTLLALLAIGCWLATTLREVFNISGFVAALRGYEAGPYTVLVESEEGDEVKIATMSRGRRNMLFIFVAFPRLLVAFSLMDTGTRYLANTLALEDLILNAVALAFILDLDELIESAFAPRRARFVLDELHAMPIPRIRIP</sequence>
<dbReference type="OrthoDB" id="430907at2759"/>
<reference evidence="2" key="2">
    <citation type="submission" date="2024-04" db="EMBL/GenBank/DDBJ databases">
        <authorList>
            <person name="Chen Y."/>
            <person name="Shah S."/>
            <person name="Dougan E. K."/>
            <person name="Thang M."/>
            <person name="Chan C."/>
        </authorList>
    </citation>
    <scope>NUCLEOTIDE SEQUENCE [LARGE SCALE GENOMIC DNA]</scope>
</reference>
<accession>A0A9P1GT83</accession>
<keyword evidence="3" id="KW-1185">Reference proteome</keyword>
<comment type="caution">
    <text evidence="1">The sequence shown here is derived from an EMBL/GenBank/DDBJ whole genome shotgun (WGS) entry which is preliminary data.</text>
</comment>
<evidence type="ECO:0000313" key="3">
    <source>
        <dbReference type="Proteomes" id="UP001152797"/>
    </source>
</evidence>
<gene>
    <name evidence="1" type="ORF">C1SCF055_LOCUS45278</name>
</gene>
<organism evidence="1">
    <name type="scientific">Cladocopium goreaui</name>
    <dbReference type="NCBI Taxonomy" id="2562237"/>
    <lineage>
        <taxon>Eukaryota</taxon>
        <taxon>Sar</taxon>
        <taxon>Alveolata</taxon>
        <taxon>Dinophyceae</taxon>
        <taxon>Suessiales</taxon>
        <taxon>Symbiodiniaceae</taxon>
        <taxon>Cladocopium</taxon>
    </lineage>
</organism>
<evidence type="ECO:0000313" key="2">
    <source>
        <dbReference type="EMBL" id="CAL1174274.1"/>
    </source>
</evidence>
<dbReference type="EMBL" id="CAMXCT010006840">
    <property type="protein sequence ID" value="CAI4020899.1"/>
    <property type="molecule type" value="Genomic_DNA"/>
</dbReference>
<dbReference type="EMBL" id="CAMXCT020006840">
    <property type="protein sequence ID" value="CAL1174274.1"/>
    <property type="molecule type" value="Genomic_DNA"/>
</dbReference>
<dbReference type="EMBL" id="CAMXCT030006840">
    <property type="protein sequence ID" value="CAL4808211.1"/>
    <property type="molecule type" value="Genomic_DNA"/>
</dbReference>
<name>A0A9P1GT83_9DINO</name>
<proteinExistence type="predicted"/>
<dbReference type="Proteomes" id="UP001152797">
    <property type="component" value="Unassembled WGS sequence"/>
</dbReference>
<feature type="non-terminal residue" evidence="1">
    <location>
        <position position="1"/>
    </location>
</feature>
<evidence type="ECO:0000313" key="1">
    <source>
        <dbReference type="EMBL" id="CAI4020899.1"/>
    </source>
</evidence>
<dbReference type="AlphaFoldDB" id="A0A9P1GT83"/>
<reference evidence="1" key="1">
    <citation type="submission" date="2022-10" db="EMBL/GenBank/DDBJ databases">
        <authorList>
            <person name="Chen Y."/>
            <person name="Dougan E. K."/>
            <person name="Chan C."/>
            <person name="Rhodes N."/>
            <person name="Thang M."/>
        </authorList>
    </citation>
    <scope>NUCLEOTIDE SEQUENCE</scope>
</reference>
<protein>
    <submittedName>
        <fullName evidence="1">Uncharacterized protein</fullName>
    </submittedName>
</protein>